<accession>A0A1Y2HHC4</accession>
<gene>
    <name evidence="1" type="ORF">BCR44DRAFT_81598</name>
</gene>
<dbReference type="AlphaFoldDB" id="A0A1Y2HHC4"/>
<evidence type="ECO:0000313" key="1">
    <source>
        <dbReference type="EMBL" id="ORZ33965.1"/>
    </source>
</evidence>
<proteinExistence type="predicted"/>
<dbReference type="EMBL" id="MCFL01000032">
    <property type="protein sequence ID" value="ORZ33965.1"/>
    <property type="molecule type" value="Genomic_DNA"/>
</dbReference>
<sequence>MVPKRLTAWAVELIGQVASLHGTPRYHDVVQRAIGSLRDAWLSNTRRTVCWSQSVYGSWVPHSVWNQVVPDPECLSGYAVSVNVFWLKLNVDMHLSNNTWHIYLRHRYTGPGFLPDVRWIVREYHQRWDPDRRSAPARSWFSHIRCSGEPVPDPLLPPTLSEDDEPVEHALDSDEISEIGDPAHYAAIPRTPPRPPVFPRQPGPYHWIAFPAGPITISSPTGHSRVKMRLQEVDTRRYKDHWHLAEVRAVRATDVKQVEAMEAACAAAREARLAPLSRPAAGYVGGMAPPLSR</sequence>
<protein>
    <submittedName>
        <fullName evidence="1">Uncharacterized protein</fullName>
    </submittedName>
</protein>
<organism evidence="1 2">
    <name type="scientific">Catenaria anguillulae PL171</name>
    <dbReference type="NCBI Taxonomy" id="765915"/>
    <lineage>
        <taxon>Eukaryota</taxon>
        <taxon>Fungi</taxon>
        <taxon>Fungi incertae sedis</taxon>
        <taxon>Blastocladiomycota</taxon>
        <taxon>Blastocladiomycetes</taxon>
        <taxon>Blastocladiales</taxon>
        <taxon>Catenariaceae</taxon>
        <taxon>Catenaria</taxon>
    </lineage>
</organism>
<reference evidence="1 2" key="1">
    <citation type="submission" date="2016-07" db="EMBL/GenBank/DDBJ databases">
        <title>Pervasive Adenine N6-methylation of Active Genes in Fungi.</title>
        <authorList>
            <consortium name="DOE Joint Genome Institute"/>
            <person name="Mondo S.J."/>
            <person name="Dannebaum R.O."/>
            <person name="Kuo R.C."/>
            <person name="Labutti K."/>
            <person name="Haridas S."/>
            <person name="Kuo A."/>
            <person name="Salamov A."/>
            <person name="Ahrendt S.R."/>
            <person name="Lipzen A."/>
            <person name="Sullivan W."/>
            <person name="Andreopoulos W.B."/>
            <person name="Clum A."/>
            <person name="Lindquist E."/>
            <person name="Daum C."/>
            <person name="Ramamoorthy G.K."/>
            <person name="Gryganskyi A."/>
            <person name="Culley D."/>
            <person name="Magnuson J.K."/>
            <person name="James T.Y."/>
            <person name="O'Malley M.A."/>
            <person name="Stajich J.E."/>
            <person name="Spatafora J.W."/>
            <person name="Visel A."/>
            <person name="Grigoriev I.V."/>
        </authorList>
    </citation>
    <scope>NUCLEOTIDE SEQUENCE [LARGE SCALE GENOMIC DNA]</scope>
    <source>
        <strain evidence="1 2">PL171</strain>
    </source>
</reference>
<evidence type="ECO:0000313" key="2">
    <source>
        <dbReference type="Proteomes" id="UP000193411"/>
    </source>
</evidence>
<feature type="non-terminal residue" evidence="1">
    <location>
        <position position="293"/>
    </location>
</feature>
<comment type="caution">
    <text evidence="1">The sequence shown here is derived from an EMBL/GenBank/DDBJ whole genome shotgun (WGS) entry which is preliminary data.</text>
</comment>
<name>A0A1Y2HHC4_9FUNG</name>
<keyword evidence="2" id="KW-1185">Reference proteome</keyword>
<dbReference type="Proteomes" id="UP000193411">
    <property type="component" value="Unassembled WGS sequence"/>
</dbReference>